<evidence type="ECO:0000256" key="8">
    <source>
        <dbReference type="SAM" id="Phobius"/>
    </source>
</evidence>
<sequence length="1756" mass="193046">MHDSAKRKVEPPEPQRRSPTPESTGLEYSSILRIEEDISARVRSLLISRHRQHPPHTPSPSQEDVLPQLGATVKFGTFDFGSARSVAKQARLEQIQSGRRSLPIFKPPRMIVEGLSRQGTELIPQPLKDIEDSDDGSGPGPAILPSALEEGEPFDFPRKVLVDKSQPDEIVVRSCPVPGSAIEQSEDQVDPCDLKASGGEFENFQFPRVFLGDQPEPDNTIVRSCLFPRARPEGRTMSPQRGQEPEVFEGDPIIDESCFPDSDEDHLPPSVPKHIINRSQQDQPRNLLMGVVNDMRKHGVAAITPGHTHAATNEGSHTPSRRGSPSRLPHISTRRSSFQSPASCRKVSRGIERTLEYESSGMSAPEARTEDTHRIRRLSDVPLKVVPDGPQISKTKQYNPSLLSAASTSSAKHPLLKTSISSFQMLESELPVPPKLTTVVIAPQIPLSHGLAKGLNEPSNASSAALFTFQEPTLGSDNIKNPNPQEPGNDSASKLADFRNAALPSKKISDKESLEKNMDNRVSQRSSLAQSLAPHSNASNTGTSLDVAPSNEHAFNNFVPVVDVMVKLGEPRSSDKSDALVQQISREAIANPPPSQKKGLLGTKKLNWFPDLLSAIEVPKPYQTQLTAMPPKSRQKRSSFGDRQNSLGNTVNPKSESHFEPKLESPACMPQAPKESLVSSASEAFAKTLSDLEHLLNEALFIARLAVNKEDAPSILETATELLKGQRGRSYAGSVHESICSMSSSGSSSSQDSDIITELPANELSVFSPAQVIQPTGNWPPGLYRIKSEPPPTRQEYMSPSHYKELELFSRASNDRPDKPFPGIPVADSDDLTLDLMKHLPAENGRCKEKTTRYEKKDIPARAVSQGENSTADRSVSLLPMPPTPKPSSRQPAIYSEDDPKLITDSHSRSMKSRTEVREYIRVMHEPPIQPRASSKGLRQATSAQRIANPPIPIIDIAHGHSFILTPSSSFRSLDGQTEVDFNNSPGRVGTMEANEMRDGVELENLPDSNMPQRHISGKHMQDYSNLFDLKNRSHISLREHKGFSLARANRRQPIARDWSPFRKRFVASVACISTALIGVLIGIYAGEVPSMQYYIADMHHFVILGNVFFFVGLAIPTLYFWPLPLMHGRKPYTLAAMTIAMPLLFPQAIAVSAFRSPYVAYWRVGLLLPRAFMGIALGFANMNFKYTLMDLFGASLQSGNPHQEVVDMHDVRRHGGGMGVWLGIWTWCSIGSIGVGFLIGAAIINTLNPAWGFYISIILIAAVLLLNVVCPEVRRSAFRRSVVEVRNQDAVSRRLARGEIMMHRKQTGPTWWGQEVHHGMLLTQQMLRQPGFLVMALYVAWIYAQVVLIIVLLGSLTSRYYFFRSPEVGASVSAVPIGVLISVPFQKASIFSRARHNSPKTNTMTVDETVHMSSHVIRRAIFTLVLPFAGMAYTVSSSGPPTPFIVPILFAALIGFLSGLAIAECHGIIMETFDTSDLQPGMTGRPRGRSGDKSAHKRTNYSSFPRVSSAFAITQSFGYLLAAGATGIGGVAQRHIGQQAATGVMAGILLLLTFLLLGVLIRFQDVQIIPDSRKQQMEEWKDARRASIARNTANGNGEQEHEPWRPIILGNPTGVTRRMSVLELGGLSRWSEIRKKNRLIDETSLEANHPNLAAIGSVRDKMIEEKEEIAERVSREMDRALEMVSISRSGSRTGSRKSEDGYGVSDAGDLGGNVEVTVEHHVRSIKKPSSGVGSGGSRRRVSEVREIVRKETNVG</sequence>
<name>A0A3D8RBR4_9HELO</name>
<keyword evidence="5 8" id="KW-1133">Transmembrane helix</keyword>
<organism evidence="9 10">
    <name type="scientific">Coleophoma cylindrospora</name>
    <dbReference type="NCBI Taxonomy" id="1849047"/>
    <lineage>
        <taxon>Eukaryota</taxon>
        <taxon>Fungi</taxon>
        <taxon>Dikarya</taxon>
        <taxon>Ascomycota</taxon>
        <taxon>Pezizomycotina</taxon>
        <taxon>Leotiomycetes</taxon>
        <taxon>Helotiales</taxon>
        <taxon>Dermateaceae</taxon>
        <taxon>Coleophoma</taxon>
    </lineage>
</organism>
<keyword evidence="2" id="KW-0813">Transport</keyword>
<dbReference type="Proteomes" id="UP000256645">
    <property type="component" value="Unassembled WGS sequence"/>
</dbReference>
<feature type="compositionally biased region" description="Basic and acidic residues" evidence="7">
    <location>
        <begin position="1"/>
        <end position="16"/>
    </location>
</feature>
<feature type="compositionally biased region" description="Basic and acidic residues" evidence="7">
    <location>
        <begin position="847"/>
        <end position="860"/>
    </location>
</feature>
<feature type="region of interest" description="Disordered" evidence="7">
    <location>
        <begin position="129"/>
        <end position="149"/>
    </location>
</feature>
<feature type="transmembrane region" description="Helical" evidence="8">
    <location>
        <begin position="1219"/>
        <end position="1245"/>
    </location>
</feature>
<feature type="compositionally biased region" description="Polar residues" evidence="7">
    <location>
        <begin position="310"/>
        <end position="323"/>
    </location>
</feature>
<feature type="compositionally biased region" description="Polar residues" evidence="7">
    <location>
        <begin position="473"/>
        <end position="492"/>
    </location>
</feature>
<keyword evidence="6 8" id="KW-0472">Membrane</keyword>
<dbReference type="GO" id="GO:0005886">
    <property type="term" value="C:plasma membrane"/>
    <property type="evidence" value="ECO:0007669"/>
    <property type="project" value="UniProtKB-SubCell"/>
</dbReference>
<feature type="compositionally biased region" description="Basic and acidic residues" evidence="7">
    <location>
        <begin position="898"/>
        <end position="914"/>
    </location>
</feature>
<dbReference type="CDD" id="cd06174">
    <property type="entry name" value="MFS"/>
    <property type="match status" value="1"/>
</dbReference>
<evidence type="ECO:0000256" key="5">
    <source>
        <dbReference type="ARBA" id="ARBA00022989"/>
    </source>
</evidence>
<dbReference type="OrthoDB" id="10250282at2759"/>
<dbReference type="PANTHER" id="PTHR23502">
    <property type="entry name" value="MAJOR FACILITATOR SUPERFAMILY"/>
    <property type="match status" value="1"/>
</dbReference>
<feature type="transmembrane region" description="Helical" evidence="8">
    <location>
        <begin position="1134"/>
        <end position="1155"/>
    </location>
</feature>
<feature type="region of interest" description="Disordered" evidence="7">
    <location>
        <begin position="45"/>
        <end position="65"/>
    </location>
</feature>
<feature type="compositionally biased region" description="Basic and acidic residues" evidence="7">
    <location>
        <begin position="1741"/>
        <end position="1756"/>
    </location>
</feature>
<dbReference type="SUPFAM" id="SSF103473">
    <property type="entry name" value="MFS general substrate transporter"/>
    <property type="match status" value="1"/>
</dbReference>
<evidence type="ECO:0000256" key="1">
    <source>
        <dbReference type="ARBA" id="ARBA00004651"/>
    </source>
</evidence>
<feature type="region of interest" description="Disordered" evidence="7">
    <location>
        <begin position="231"/>
        <end position="269"/>
    </location>
</feature>
<feature type="region of interest" description="Disordered" evidence="7">
    <location>
        <begin position="307"/>
        <end position="347"/>
    </location>
</feature>
<feature type="region of interest" description="Disordered" evidence="7">
    <location>
        <begin position="847"/>
        <end position="914"/>
    </location>
</feature>
<feature type="compositionally biased region" description="Basic and acidic residues" evidence="7">
    <location>
        <begin position="507"/>
        <end position="519"/>
    </location>
</feature>
<protein>
    <recommendedName>
        <fullName evidence="11">Polyamine transport protein</fullName>
    </recommendedName>
</protein>
<evidence type="ECO:0000256" key="3">
    <source>
        <dbReference type="ARBA" id="ARBA00022475"/>
    </source>
</evidence>
<evidence type="ECO:0000256" key="2">
    <source>
        <dbReference type="ARBA" id="ARBA00022448"/>
    </source>
</evidence>
<evidence type="ECO:0000256" key="6">
    <source>
        <dbReference type="ARBA" id="ARBA00023136"/>
    </source>
</evidence>
<feature type="transmembrane region" description="Helical" evidence="8">
    <location>
        <begin position="1445"/>
        <end position="1464"/>
    </location>
</feature>
<feature type="transmembrane region" description="Helical" evidence="8">
    <location>
        <begin position="1333"/>
        <end position="1357"/>
    </location>
</feature>
<accession>A0A3D8RBR4</accession>
<evidence type="ECO:0000256" key="7">
    <source>
        <dbReference type="SAM" id="MobiDB-lite"/>
    </source>
</evidence>
<feature type="compositionally biased region" description="Polar residues" evidence="7">
    <location>
        <begin position="17"/>
        <end position="27"/>
    </location>
</feature>
<feature type="transmembrane region" description="Helical" evidence="8">
    <location>
        <begin position="1251"/>
        <end position="1271"/>
    </location>
</feature>
<feature type="region of interest" description="Disordered" evidence="7">
    <location>
        <begin position="1480"/>
        <end position="1501"/>
    </location>
</feature>
<feature type="compositionally biased region" description="Polar residues" evidence="7">
    <location>
        <begin position="641"/>
        <end position="654"/>
    </location>
</feature>
<reference evidence="9 10" key="1">
    <citation type="journal article" date="2018" name="IMA Fungus">
        <title>IMA Genome-F 9: Draft genome sequence of Annulohypoxylon stygium, Aspergillus mulundensis, Berkeleyomyces basicola (syn. Thielaviopsis basicola), Ceratocystis smalleyi, two Cercospora beticola strains, Coleophoma cylindrospora, Fusarium fracticaudum, Phialophora cf. hyalina, and Morchella septimelata.</title>
        <authorList>
            <person name="Wingfield B.D."/>
            <person name="Bills G.F."/>
            <person name="Dong Y."/>
            <person name="Huang W."/>
            <person name="Nel W.J."/>
            <person name="Swalarsk-Parry B.S."/>
            <person name="Vaghefi N."/>
            <person name="Wilken P.M."/>
            <person name="An Z."/>
            <person name="de Beer Z.W."/>
            <person name="De Vos L."/>
            <person name="Chen L."/>
            <person name="Duong T.A."/>
            <person name="Gao Y."/>
            <person name="Hammerbacher A."/>
            <person name="Kikkert J.R."/>
            <person name="Li Y."/>
            <person name="Li H."/>
            <person name="Li K."/>
            <person name="Li Q."/>
            <person name="Liu X."/>
            <person name="Ma X."/>
            <person name="Naidoo K."/>
            <person name="Pethybridge S.J."/>
            <person name="Sun J."/>
            <person name="Steenkamp E.T."/>
            <person name="van der Nest M.A."/>
            <person name="van Wyk S."/>
            <person name="Wingfield M.J."/>
            <person name="Xiong C."/>
            <person name="Yue Q."/>
            <person name="Zhang X."/>
        </authorList>
    </citation>
    <scope>NUCLEOTIDE SEQUENCE [LARGE SCALE GENOMIC DNA]</scope>
    <source>
        <strain evidence="9 10">BP6252</strain>
    </source>
</reference>
<feature type="transmembrane region" description="Helical" evidence="8">
    <location>
        <begin position="1508"/>
        <end position="1529"/>
    </location>
</feature>
<feature type="region of interest" description="Disordered" evidence="7">
    <location>
        <begin position="1"/>
        <end position="30"/>
    </location>
</feature>
<feature type="region of interest" description="Disordered" evidence="7">
    <location>
        <begin position="473"/>
        <end position="548"/>
    </location>
</feature>
<dbReference type="Gene3D" id="1.20.1250.20">
    <property type="entry name" value="MFS general substrate transporter like domains"/>
    <property type="match status" value="1"/>
</dbReference>
<proteinExistence type="predicted"/>
<evidence type="ECO:0008006" key="11">
    <source>
        <dbReference type="Google" id="ProtNLM"/>
    </source>
</evidence>
<feature type="transmembrane region" description="Helical" evidence="8">
    <location>
        <begin position="1099"/>
        <end position="1122"/>
    </location>
</feature>
<dbReference type="EMBL" id="PDLM01000008">
    <property type="protein sequence ID" value="RDW71499.1"/>
    <property type="molecule type" value="Genomic_DNA"/>
</dbReference>
<keyword evidence="3" id="KW-1003">Cell membrane</keyword>
<gene>
    <name evidence="9" type="ORF">BP6252_08062</name>
</gene>
<evidence type="ECO:0000313" key="10">
    <source>
        <dbReference type="Proteomes" id="UP000256645"/>
    </source>
</evidence>
<dbReference type="GO" id="GO:0022857">
    <property type="term" value="F:transmembrane transporter activity"/>
    <property type="evidence" value="ECO:0007669"/>
    <property type="project" value="TreeGrafter"/>
</dbReference>
<comment type="subcellular location">
    <subcellularLocation>
        <location evidence="1">Cell membrane</location>
        <topology evidence="1">Multi-pass membrane protein</topology>
    </subcellularLocation>
</comment>
<comment type="caution">
    <text evidence="9">The sequence shown here is derived from an EMBL/GenBank/DDBJ whole genome shotgun (WGS) entry which is preliminary data.</text>
</comment>
<evidence type="ECO:0000313" key="9">
    <source>
        <dbReference type="EMBL" id="RDW71499.1"/>
    </source>
</evidence>
<feature type="region of interest" description="Disordered" evidence="7">
    <location>
        <begin position="1687"/>
        <end position="1756"/>
    </location>
</feature>
<keyword evidence="10" id="KW-1185">Reference proteome</keyword>
<feature type="transmembrane region" description="Helical" evidence="8">
    <location>
        <begin position="1421"/>
        <end position="1439"/>
    </location>
</feature>
<keyword evidence="4 8" id="KW-0812">Transmembrane</keyword>
<feature type="region of interest" description="Disordered" evidence="7">
    <location>
        <begin position="627"/>
        <end position="670"/>
    </location>
</feature>
<feature type="transmembrane region" description="Helical" evidence="8">
    <location>
        <begin position="1066"/>
        <end position="1087"/>
    </location>
</feature>
<dbReference type="STRING" id="1849047.A0A3D8RBR4"/>
<feature type="compositionally biased region" description="Polar residues" evidence="7">
    <location>
        <begin position="520"/>
        <end position="544"/>
    </location>
</feature>
<dbReference type="InterPro" id="IPR036259">
    <property type="entry name" value="MFS_trans_sf"/>
</dbReference>
<feature type="transmembrane region" description="Helical" evidence="8">
    <location>
        <begin position="1541"/>
        <end position="1564"/>
    </location>
</feature>
<feature type="transmembrane region" description="Helical" evidence="8">
    <location>
        <begin position="1369"/>
        <end position="1386"/>
    </location>
</feature>
<evidence type="ECO:0000256" key="4">
    <source>
        <dbReference type="ARBA" id="ARBA00022692"/>
    </source>
</evidence>
<dbReference type="PANTHER" id="PTHR23502:SF186">
    <property type="entry name" value="MAJOR FACILITATOR SUPERFAMILY (MFS) PROFILE DOMAIN-CONTAINING PROTEIN"/>
    <property type="match status" value="1"/>
</dbReference>